<dbReference type="PANTHER" id="PTHR33931:SF2">
    <property type="entry name" value="HOLIN-LIKE PROTEIN CIDA"/>
    <property type="match status" value="1"/>
</dbReference>
<dbReference type="GO" id="GO:0005886">
    <property type="term" value="C:plasma membrane"/>
    <property type="evidence" value="ECO:0007669"/>
    <property type="project" value="UniProtKB-SubCell"/>
</dbReference>
<evidence type="ECO:0000256" key="4">
    <source>
        <dbReference type="ARBA" id="ARBA00022989"/>
    </source>
</evidence>
<protein>
    <submittedName>
        <fullName evidence="7">Holin-like protein CidA</fullName>
    </submittedName>
</protein>
<keyword evidence="3 6" id="KW-0812">Transmembrane</keyword>
<dbReference type="NCBIfam" id="NF002460">
    <property type="entry name" value="PRK01658.1"/>
    <property type="match status" value="1"/>
</dbReference>
<evidence type="ECO:0000313" key="8">
    <source>
        <dbReference type="Proteomes" id="UP000624041"/>
    </source>
</evidence>
<dbReference type="EMBL" id="BMOS01000002">
    <property type="protein sequence ID" value="GGN50728.1"/>
    <property type="molecule type" value="Genomic_DNA"/>
</dbReference>
<evidence type="ECO:0000256" key="3">
    <source>
        <dbReference type="ARBA" id="ARBA00022692"/>
    </source>
</evidence>
<dbReference type="Pfam" id="PF03788">
    <property type="entry name" value="LrgA"/>
    <property type="match status" value="1"/>
</dbReference>
<feature type="transmembrane region" description="Helical" evidence="6">
    <location>
        <begin position="62"/>
        <end position="84"/>
    </location>
</feature>
<evidence type="ECO:0000313" key="7">
    <source>
        <dbReference type="EMBL" id="GGN50728.1"/>
    </source>
</evidence>
<comment type="caution">
    <text evidence="7">The sequence shown here is derived from an EMBL/GenBank/DDBJ whole genome shotgun (WGS) entry which is preliminary data.</text>
</comment>
<reference evidence="7" key="1">
    <citation type="journal article" date="2014" name="Int. J. Syst. Evol. Microbiol.">
        <title>Complete genome sequence of Corynebacterium casei LMG S-19264T (=DSM 44701T), isolated from a smear-ripened cheese.</title>
        <authorList>
            <consortium name="US DOE Joint Genome Institute (JGI-PGF)"/>
            <person name="Walter F."/>
            <person name="Albersmeier A."/>
            <person name="Kalinowski J."/>
            <person name="Ruckert C."/>
        </authorList>
    </citation>
    <scope>NUCLEOTIDE SEQUENCE</scope>
    <source>
        <strain evidence="7">JCM 17251</strain>
    </source>
</reference>
<gene>
    <name evidence="7" type="primary">cidA</name>
    <name evidence="7" type="ORF">GCM10007971_04690</name>
</gene>
<feature type="transmembrane region" description="Helical" evidence="6">
    <location>
        <begin position="90"/>
        <end position="110"/>
    </location>
</feature>
<feature type="transmembrane region" description="Helical" evidence="6">
    <location>
        <begin position="30"/>
        <end position="50"/>
    </location>
</feature>
<evidence type="ECO:0000256" key="2">
    <source>
        <dbReference type="ARBA" id="ARBA00022475"/>
    </source>
</evidence>
<accession>A0A918CYX7</accession>
<keyword evidence="2" id="KW-1003">Cell membrane</keyword>
<evidence type="ECO:0000256" key="1">
    <source>
        <dbReference type="ARBA" id="ARBA00004651"/>
    </source>
</evidence>
<dbReference type="PANTHER" id="PTHR33931">
    <property type="entry name" value="HOLIN-LIKE PROTEIN CIDA-RELATED"/>
    <property type="match status" value="1"/>
</dbReference>
<organism evidence="7 8">
    <name type="scientific">Oceanobacillus indicireducens</name>
    <dbReference type="NCBI Taxonomy" id="1004261"/>
    <lineage>
        <taxon>Bacteria</taxon>
        <taxon>Bacillati</taxon>
        <taxon>Bacillota</taxon>
        <taxon>Bacilli</taxon>
        <taxon>Bacillales</taxon>
        <taxon>Bacillaceae</taxon>
        <taxon>Oceanobacillus</taxon>
    </lineage>
</organism>
<dbReference type="AlphaFoldDB" id="A0A918CYX7"/>
<name>A0A918CYX7_9BACI</name>
<proteinExistence type="predicted"/>
<dbReference type="InterPro" id="IPR005538">
    <property type="entry name" value="LrgA/CidA"/>
</dbReference>
<keyword evidence="5 6" id="KW-0472">Membrane</keyword>
<keyword evidence="4 6" id="KW-1133">Transmembrane helix</keyword>
<sequence>MVGVFRIITHIFFLYALLLIGNFLQEVFHLFIPGSVIGMLLLFLLLKMGIIKIKWMEEGTSLLLRHLTLFFIPVTIGFMEYLELFKGKGIFLLLITVISTALVMGVGGAVSEQLAHGKETQHE</sequence>
<evidence type="ECO:0000256" key="5">
    <source>
        <dbReference type="ARBA" id="ARBA00023136"/>
    </source>
</evidence>
<reference evidence="7" key="2">
    <citation type="submission" date="2020-09" db="EMBL/GenBank/DDBJ databases">
        <authorList>
            <person name="Sun Q."/>
            <person name="Ohkuma M."/>
        </authorList>
    </citation>
    <scope>NUCLEOTIDE SEQUENCE</scope>
    <source>
        <strain evidence="7">JCM 17251</strain>
    </source>
</reference>
<evidence type="ECO:0000256" key="6">
    <source>
        <dbReference type="SAM" id="Phobius"/>
    </source>
</evidence>
<keyword evidence="8" id="KW-1185">Reference proteome</keyword>
<dbReference type="Proteomes" id="UP000624041">
    <property type="component" value="Unassembled WGS sequence"/>
</dbReference>
<comment type="subcellular location">
    <subcellularLocation>
        <location evidence="1">Cell membrane</location>
        <topology evidence="1">Multi-pass membrane protein</topology>
    </subcellularLocation>
</comment>
<feature type="transmembrane region" description="Helical" evidence="6">
    <location>
        <begin position="7"/>
        <end position="24"/>
    </location>
</feature>
<dbReference type="RefSeq" id="WP_188855869.1">
    <property type="nucleotide sequence ID" value="NZ_BMOS01000002.1"/>
</dbReference>